<dbReference type="PANTHER" id="PTHR30290:SF38">
    <property type="entry name" value="D,D-DIPEPTIDE-BINDING PERIPLASMIC PROTEIN DDPA-RELATED"/>
    <property type="match status" value="1"/>
</dbReference>
<gene>
    <name evidence="5" type="ORF">GCM10010994_04350</name>
</gene>
<dbReference type="PIRSF" id="PIRSF002741">
    <property type="entry name" value="MppA"/>
    <property type="match status" value="1"/>
</dbReference>
<reference evidence="5" key="2">
    <citation type="submission" date="2020-09" db="EMBL/GenBank/DDBJ databases">
        <authorList>
            <person name="Sun Q."/>
            <person name="Zhou Y."/>
        </authorList>
    </citation>
    <scope>NUCLEOTIDE SEQUENCE</scope>
    <source>
        <strain evidence="5">CGMCC 1.12919</strain>
    </source>
</reference>
<dbReference type="GO" id="GO:0015833">
    <property type="term" value="P:peptide transport"/>
    <property type="evidence" value="ECO:0007669"/>
    <property type="project" value="TreeGrafter"/>
</dbReference>
<dbReference type="Gene3D" id="3.90.76.10">
    <property type="entry name" value="Dipeptide-binding Protein, Domain 1"/>
    <property type="match status" value="1"/>
</dbReference>
<dbReference type="AlphaFoldDB" id="A0A916X806"/>
<name>A0A916X806_9HYPH</name>
<evidence type="ECO:0000256" key="1">
    <source>
        <dbReference type="ARBA" id="ARBA00004418"/>
    </source>
</evidence>
<dbReference type="RefSeq" id="WP_188607463.1">
    <property type="nucleotide sequence ID" value="NZ_BMGG01000001.1"/>
</dbReference>
<dbReference type="InterPro" id="IPR030678">
    <property type="entry name" value="Peptide/Ni-bd"/>
</dbReference>
<comment type="similarity">
    <text evidence="2">Belongs to the bacterial solute-binding protein 5 family.</text>
</comment>
<comment type="subcellular location">
    <subcellularLocation>
        <location evidence="1">Periplasm</location>
    </subcellularLocation>
</comment>
<comment type="caution">
    <text evidence="5">The sequence shown here is derived from an EMBL/GenBank/DDBJ whole genome shotgun (WGS) entry which is preliminary data.</text>
</comment>
<dbReference type="SUPFAM" id="SSF53850">
    <property type="entry name" value="Periplasmic binding protein-like II"/>
    <property type="match status" value="1"/>
</dbReference>
<proteinExistence type="inferred from homology"/>
<keyword evidence="6" id="KW-1185">Reference proteome</keyword>
<keyword evidence="3" id="KW-0732">Signal</keyword>
<dbReference type="Gene3D" id="3.10.105.10">
    <property type="entry name" value="Dipeptide-binding Protein, Domain 3"/>
    <property type="match status" value="1"/>
</dbReference>
<dbReference type="CDD" id="cd08496">
    <property type="entry name" value="PBP2_NikA_DppA_OppA_like_9"/>
    <property type="match status" value="1"/>
</dbReference>
<dbReference type="Proteomes" id="UP000637002">
    <property type="component" value="Unassembled WGS sequence"/>
</dbReference>
<dbReference type="Pfam" id="PF00496">
    <property type="entry name" value="SBP_bac_5"/>
    <property type="match status" value="1"/>
</dbReference>
<dbReference type="GO" id="GO:0030288">
    <property type="term" value="C:outer membrane-bounded periplasmic space"/>
    <property type="evidence" value="ECO:0007669"/>
    <property type="project" value="UniProtKB-ARBA"/>
</dbReference>
<evidence type="ECO:0000313" key="5">
    <source>
        <dbReference type="EMBL" id="GGC48297.1"/>
    </source>
</evidence>
<evidence type="ECO:0000259" key="4">
    <source>
        <dbReference type="Pfam" id="PF00496"/>
    </source>
</evidence>
<dbReference type="InterPro" id="IPR039424">
    <property type="entry name" value="SBP_5"/>
</dbReference>
<dbReference type="Gene3D" id="3.40.190.10">
    <property type="entry name" value="Periplasmic binding protein-like II"/>
    <property type="match status" value="1"/>
</dbReference>
<dbReference type="GO" id="GO:1904680">
    <property type="term" value="F:peptide transmembrane transporter activity"/>
    <property type="evidence" value="ECO:0007669"/>
    <property type="project" value="TreeGrafter"/>
</dbReference>
<organism evidence="5 6">
    <name type="scientific">Chelatococcus reniformis</name>
    <dbReference type="NCBI Taxonomy" id="1494448"/>
    <lineage>
        <taxon>Bacteria</taxon>
        <taxon>Pseudomonadati</taxon>
        <taxon>Pseudomonadota</taxon>
        <taxon>Alphaproteobacteria</taxon>
        <taxon>Hyphomicrobiales</taxon>
        <taxon>Chelatococcaceae</taxon>
        <taxon>Chelatococcus</taxon>
    </lineage>
</organism>
<evidence type="ECO:0000313" key="6">
    <source>
        <dbReference type="Proteomes" id="UP000637002"/>
    </source>
</evidence>
<dbReference type="PROSITE" id="PS51318">
    <property type="entry name" value="TAT"/>
    <property type="match status" value="1"/>
</dbReference>
<sequence>MTNASFGRAALHRRQLLALLGGTAAAGLAPLPGYAQEPKRGGVLKIAAVANPSSLDPATGGSGGDHTILWPIYDTLTEWEYETLKPKPGLARWSFPEPGTMVLDVNPGITFHDGTPLDAEAVKFNLERNRTDPRSNVKADLTSVDTVEVTGPLQVTLKLKNPDFALPAILSDRAGMMVSPTNSKAMTGTAGDRKPVGAGAWKFVSWADNERVVLTRNDDYWRPGRPYLDGIEFAIITELATGLRSVVAGQNDMAYSLPARLKPVIDRAKDLQVVTGPTLYCIQFYFNSARPPLDNLKVRQAFNYALDREAFVKAALSGLGEVAHMTLPKSHWAFDKSLVGLYPYDPDRARKLLEEAGYKDGVEITCGSYTDQDSVRRAEIVQDQLGKVGIRLKMSRGTVAEISAQFLGSEKKFDTLLSAWTGRPDPSMTYALGFDKGAYYNAGREADPALVELIRQSRESEDLAVRAAVFAKIQRFVMENALSAPLAFQFELDAIAAKVKGYKPDLLGKPKYENVSLN</sequence>
<feature type="domain" description="Solute-binding protein family 5" evidence="4">
    <location>
        <begin position="100"/>
        <end position="435"/>
    </location>
</feature>
<protein>
    <submittedName>
        <fullName evidence="5">ABC transporter substrate-binding protein</fullName>
    </submittedName>
</protein>
<dbReference type="EMBL" id="BMGG01000001">
    <property type="protein sequence ID" value="GGC48297.1"/>
    <property type="molecule type" value="Genomic_DNA"/>
</dbReference>
<accession>A0A916X806</accession>
<dbReference type="PANTHER" id="PTHR30290">
    <property type="entry name" value="PERIPLASMIC BINDING COMPONENT OF ABC TRANSPORTER"/>
    <property type="match status" value="1"/>
</dbReference>
<dbReference type="InterPro" id="IPR006311">
    <property type="entry name" value="TAT_signal"/>
</dbReference>
<evidence type="ECO:0000256" key="2">
    <source>
        <dbReference type="ARBA" id="ARBA00005695"/>
    </source>
</evidence>
<reference evidence="5" key="1">
    <citation type="journal article" date="2014" name="Int. J. Syst. Evol. Microbiol.">
        <title>Complete genome sequence of Corynebacterium casei LMG S-19264T (=DSM 44701T), isolated from a smear-ripened cheese.</title>
        <authorList>
            <consortium name="US DOE Joint Genome Institute (JGI-PGF)"/>
            <person name="Walter F."/>
            <person name="Albersmeier A."/>
            <person name="Kalinowski J."/>
            <person name="Ruckert C."/>
        </authorList>
    </citation>
    <scope>NUCLEOTIDE SEQUENCE</scope>
    <source>
        <strain evidence="5">CGMCC 1.12919</strain>
    </source>
</reference>
<dbReference type="InterPro" id="IPR000914">
    <property type="entry name" value="SBP_5_dom"/>
</dbReference>
<evidence type="ECO:0000256" key="3">
    <source>
        <dbReference type="ARBA" id="ARBA00022729"/>
    </source>
</evidence>
<dbReference type="GO" id="GO:0043190">
    <property type="term" value="C:ATP-binding cassette (ABC) transporter complex"/>
    <property type="evidence" value="ECO:0007669"/>
    <property type="project" value="InterPro"/>
</dbReference>